<evidence type="ECO:0000256" key="5">
    <source>
        <dbReference type="ARBA" id="ARBA00022801"/>
    </source>
</evidence>
<dbReference type="GO" id="GO:0016787">
    <property type="term" value="F:hydrolase activity"/>
    <property type="evidence" value="ECO:0007669"/>
    <property type="project" value="UniProtKB-KW"/>
</dbReference>
<comment type="cofactor">
    <cofactor evidence="1">
        <name>Zn(2+)</name>
        <dbReference type="ChEBI" id="CHEBI:29105"/>
    </cofactor>
</comment>
<dbReference type="SUPFAM" id="SSF51556">
    <property type="entry name" value="Metallo-dependent hydrolases"/>
    <property type="match status" value="1"/>
</dbReference>
<dbReference type="NCBIfam" id="NF006847">
    <property type="entry name" value="PRK09358.1-2"/>
    <property type="match status" value="1"/>
</dbReference>
<keyword evidence="9" id="KW-1185">Reference proteome</keyword>
<proteinExistence type="inferred from homology"/>
<dbReference type="Gene3D" id="3.20.20.140">
    <property type="entry name" value="Metal-dependent hydrolases"/>
    <property type="match status" value="1"/>
</dbReference>
<dbReference type="PANTHER" id="PTHR11409">
    <property type="entry name" value="ADENOSINE DEAMINASE"/>
    <property type="match status" value="1"/>
</dbReference>
<dbReference type="RefSeq" id="WP_304600551.1">
    <property type="nucleotide sequence ID" value="NZ_JAUQYO010000001.1"/>
</dbReference>
<dbReference type="InterPro" id="IPR032466">
    <property type="entry name" value="Metal_Hydrolase"/>
</dbReference>
<evidence type="ECO:0000256" key="1">
    <source>
        <dbReference type="ARBA" id="ARBA00001947"/>
    </source>
</evidence>
<accession>A0ABT9D9W1</accession>
<gene>
    <name evidence="8" type="ORF">Q6348_06840</name>
</gene>
<evidence type="ECO:0000256" key="3">
    <source>
        <dbReference type="ARBA" id="ARBA00012784"/>
    </source>
</evidence>
<feature type="domain" description="Adenosine deaminase" evidence="7">
    <location>
        <begin position="15"/>
        <end position="359"/>
    </location>
</feature>
<keyword evidence="5 8" id="KW-0378">Hydrolase</keyword>
<dbReference type="EC" id="3.5.4.4" evidence="3"/>
<evidence type="ECO:0000259" key="7">
    <source>
        <dbReference type="Pfam" id="PF00962"/>
    </source>
</evidence>
<keyword evidence="4" id="KW-0479">Metal-binding</keyword>
<evidence type="ECO:0000256" key="4">
    <source>
        <dbReference type="ARBA" id="ARBA00022723"/>
    </source>
</evidence>
<evidence type="ECO:0000313" key="9">
    <source>
        <dbReference type="Proteomes" id="UP001232536"/>
    </source>
</evidence>
<comment type="similarity">
    <text evidence="2">Belongs to the metallo-dependent hydrolases superfamily. Adenosine and AMP deaminases family.</text>
</comment>
<dbReference type="Pfam" id="PF00962">
    <property type="entry name" value="A_deaminase"/>
    <property type="match status" value="1"/>
</dbReference>
<dbReference type="InterPro" id="IPR001365">
    <property type="entry name" value="A_deaminase_dom"/>
</dbReference>
<dbReference type="PANTHER" id="PTHR11409:SF43">
    <property type="entry name" value="ADENOSINE DEAMINASE"/>
    <property type="match status" value="1"/>
</dbReference>
<dbReference type="InterPro" id="IPR006330">
    <property type="entry name" value="Ado/ade_deaminase"/>
</dbReference>
<evidence type="ECO:0000313" key="8">
    <source>
        <dbReference type="EMBL" id="MDO8106913.1"/>
    </source>
</evidence>
<dbReference type="Proteomes" id="UP001232536">
    <property type="component" value="Unassembled WGS sequence"/>
</dbReference>
<organism evidence="8 9">
    <name type="scientific">Actinotalea lenta</name>
    <dbReference type="NCBI Taxonomy" id="3064654"/>
    <lineage>
        <taxon>Bacteria</taxon>
        <taxon>Bacillati</taxon>
        <taxon>Actinomycetota</taxon>
        <taxon>Actinomycetes</taxon>
        <taxon>Micrococcales</taxon>
        <taxon>Cellulomonadaceae</taxon>
        <taxon>Actinotalea</taxon>
    </lineage>
</organism>
<evidence type="ECO:0000256" key="2">
    <source>
        <dbReference type="ARBA" id="ARBA00006676"/>
    </source>
</evidence>
<keyword evidence="6" id="KW-0862">Zinc</keyword>
<name>A0ABT9D9W1_9CELL</name>
<comment type="caution">
    <text evidence="8">The sequence shown here is derived from an EMBL/GenBank/DDBJ whole genome shotgun (WGS) entry which is preliminary data.</text>
</comment>
<protein>
    <recommendedName>
        <fullName evidence="3">adenosine deaminase</fullName>
        <ecNumber evidence="3">3.5.4.4</ecNumber>
    </recommendedName>
</protein>
<reference evidence="8 9" key="1">
    <citation type="submission" date="2023-07" db="EMBL/GenBank/DDBJ databases">
        <title>Description of novel actinomycetes strains, isolated from tidal flat sediment.</title>
        <authorList>
            <person name="Lu C."/>
        </authorList>
    </citation>
    <scope>NUCLEOTIDE SEQUENCE [LARGE SCALE GENOMIC DNA]</scope>
    <source>
        <strain evidence="8 9">SYSU T00b441</strain>
    </source>
</reference>
<evidence type="ECO:0000256" key="6">
    <source>
        <dbReference type="ARBA" id="ARBA00022833"/>
    </source>
</evidence>
<sequence length="372" mass="40027">MTDAALTRDDVAALPKVLLHDHLDGGVRPQTVLELAGEVGHPVPADEPTALARWFLTAASSGSLEDYLTTFEHTLAVMQRADHLRRIAAEAVVDLAQDGVVHAELRYAPELHQREGLTGDDVVGAVADGIADGIARAAEAGRRIRVVQILTIMRQADHGRATAELALRWRHAGVGGVDLAGPEDGYGPARHQYALRRLRQASMPVTIHAGEGAGVVSIAEALHLGGAVRIGHGARLIEDITLGRATEDDPWGLDGASLGELAHWVRDQQVPLEVCPTSNLHTHLAPSLAAHPVTALQRLGFAVTISTDNRLMSQTSPTTELWRLVEIGWTLEDLRDVTLTAAWSTFVHADEREALVEDVLLPAFTPKGRHRA</sequence>
<dbReference type="EMBL" id="JAUQYP010000001">
    <property type="protein sequence ID" value="MDO8106913.1"/>
    <property type="molecule type" value="Genomic_DNA"/>
</dbReference>